<reference evidence="2" key="1">
    <citation type="journal article" date="2022" name="Mol. Ecol. Resour.">
        <title>The genomes of chicory, endive, great burdock and yacon provide insights into Asteraceae palaeo-polyploidization history and plant inulin production.</title>
        <authorList>
            <person name="Fan W."/>
            <person name="Wang S."/>
            <person name="Wang H."/>
            <person name="Wang A."/>
            <person name="Jiang F."/>
            <person name="Liu H."/>
            <person name="Zhao H."/>
            <person name="Xu D."/>
            <person name="Zhang Y."/>
        </authorList>
    </citation>
    <scope>NUCLEOTIDE SEQUENCE [LARGE SCALE GENOMIC DNA]</scope>
    <source>
        <strain evidence="2">cv. Niubang</strain>
    </source>
</reference>
<evidence type="ECO:0000313" key="1">
    <source>
        <dbReference type="EMBL" id="KAI3672523.1"/>
    </source>
</evidence>
<gene>
    <name evidence="1" type="ORF">L6452_38612</name>
</gene>
<protein>
    <submittedName>
        <fullName evidence="1">Uncharacterized protein</fullName>
    </submittedName>
</protein>
<dbReference type="EMBL" id="CM042061">
    <property type="protein sequence ID" value="KAI3672523.1"/>
    <property type="molecule type" value="Genomic_DNA"/>
</dbReference>
<organism evidence="1 2">
    <name type="scientific">Arctium lappa</name>
    <name type="common">Greater burdock</name>
    <name type="synonym">Lappa major</name>
    <dbReference type="NCBI Taxonomy" id="4217"/>
    <lineage>
        <taxon>Eukaryota</taxon>
        <taxon>Viridiplantae</taxon>
        <taxon>Streptophyta</taxon>
        <taxon>Embryophyta</taxon>
        <taxon>Tracheophyta</taxon>
        <taxon>Spermatophyta</taxon>
        <taxon>Magnoliopsida</taxon>
        <taxon>eudicotyledons</taxon>
        <taxon>Gunneridae</taxon>
        <taxon>Pentapetalae</taxon>
        <taxon>asterids</taxon>
        <taxon>campanulids</taxon>
        <taxon>Asterales</taxon>
        <taxon>Asteraceae</taxon>
        <taxon>Carduoideae</taxon>
        <taxon>Cardueae</taxon>
        <taxon>Arctiinae</taxon>
        <taxon>Arctium</taxon>
    </lineage>
</organism>
<comment type="caution">
    <text evidence="1">The sequence shown here is derived from an EMBL/GenBank/DDBJ whole genome shotgun (WGS) entry which is preliminary data.</text>
</comment>
<dbReference type="Proteomes" id="UP001055879">
    <property type="component" value="Linkage Group LG15"/>
</dbReference>
<reference evidence="1 2" key="2">
    <citation type="journal article" date="2022" name="Mol. Ecol. Resour.">
        <title>The genomes of chicory, endive, great burdock and yacon provide insights into Asteraceae paleo-polyploidization history and plant inulin production.</title>
        <authorList>
            <person name="Fan W."/>
            <person name="Wang S."/>
            <person name="Wang H."/>
            <person name="Wang A."/>
            <person name="Jiang F."/>
            <person name="Liu H."/>
            <person name="Zhao H."/>
            <person name="Xu D."/>
            <person name="Zhang Y."/>
        </authorList>
    </citation>
    <scope>NUCLEOTIDE SEQUENCE [LARGE SCALE GENOMIC DNA]</scope>
    <source>
        <strain evidence="2">cv. Niubang</strain>
    </source>
</reference>
<sequence length="90" mass="9566">MASPSSVRLMTGGGSGTVVNLMIEIEDEVVDKEAKRKDGNGGTTAQKADRPSLVLNSVLTSFKAINKPDHGTFTQTSNRFDILSDDPVEA</sequence>
<proteinExistence type="predicted"/>
<keyword evidence="2" id="KW-1185">Reference proteome</keyword>
<accession>A0ACB8XQ12</accession>
<evidence type="ECO:0000313" key="2">
    <source>
        <dbReference type="Proteomes" id="UP001055879"/>
    </source>
</evidence>
<name>A0ACB8XQ12_ARCLA</name>